<dbReference type="GO" id="GO:0016740">
    <property type="term" value="F:transferase activity"/>
    <property type="evidence" value="ECO:0007669"/>
    <property type="project" value="UniProtKB-KW"/>
</dbReference>
<keyword evidence="1" id="KW-0808">Transferase</keyword>
<organism evidence="1 2">
    <name type="scientific">Meridianimarinicoccus aquatilis</name>
    <dbReference type="NCBI Taxonomy" id="2552766"/>
    <lineage>
        <taxon>Bacteria</taxon>
        <taxon>Pseudomonadati</taxon>
        <taxon>Pseudomonadota</taxon>
        <taxon>Alphaproteobacteria</taxon>
        <taxon>Rhodobacterales</taxon>
        <taxon>Paracoccaceae</taxon>
        <taxon>Meridianimarinicoccus</taxon>
    </lineage>
</organism>
<proteinExistence type="predicted"/>
<dbReference type="Gene3D" id="1.20.1050.10">
    <property type="match status" value="1"/>
</dbReference>
<sequence length="289" mass="31642">MACAVRVGPRGKFKPLAPRSPSTSFCISTLSDMTRTAKLITLLPSADVDLARWMLAHWGIPFDERPHAPIFHILALRSYGAGRMDSPLLIHEGAKFAGVDRIAAGFDPLAPADRRLVPDANTDPALHGDVMTVQHDLRWNLGMGTVKWAYFHFLKDRALVWPSFTTGVPIWERAFLFCGGFGLVKSRLIDALKLSQASANEALGAVQRGFDLVESRLADGRPHLCGDRLTLADLAFATSGGPMVLANGYGGHLPRLESCPPDVQAVITDLRARPAGRYIQQLYDTYRVI</sequence>
<evidence type="ECO:0000313" key="1">
    <source>
        <dbReference type="EMBL" id="TDL90558.1"/>
    </source>
</evidence>
<dbReference type="Proteomes" id="UP000294562">
    <property type="component" value="Unassembled WGS sequence"/>
</dbReference>
<dbReference type="AlphaFoldDB" id="A0A4R6B4Q8"/>
<reference evidence="1 2" key="1">
    <citation type="submission" date="2019-03" db="EMBL/GenBank/DDBJ databases">
        <title>Rhodobacteraceae bacterium SM1902, a new member of the family Rhodobacteraceae isolated from Yantai.</title>
        <authorList>
            <person name="Sun Y."/>
        </authorList>
    </citation>
    <scope>NUCLEOTIDE SEQUENCE [LARGE SCALE GENOMIC DNA]</scope>
    <source>
        <strain evidence="1 2">SM1902</strain>
    </source>
</reference>
<gene>
    <name evidence="1" type="ORF">E2L05_04540</name>
</gene>
<dbReference type="SUPFAM" id="SSF47616">
    <property type="entry name" value="GST C-terminal domain-like"/>
    <property type="match status" value="1"/>
</dbReference>
<dbReference type="OrthoDB" id="9782992at2"/>
<evidence type="ECO:0000313" key="2">
    <source>
        <dbReference type="Proteomes" id="UP000294562"/>
    </source>
</evidence>
<name>A0A4R6B4Q8_9RHOB</name>
<accession>A0A4R6B4Q8</accession>
<keyword evidence="2" id="KW-1185">Reference proteome</keyword>
<dbReference type="EMBL" id="SMZO01000007">
    <property type="protein sequence ID" value="TDL90558.1"/>
    <property type="molecule type" value="Genomic_DNA"/>
</dbReference>
<dbReference type="InterPro" id="IPR036282">
    <property type="entry name" value="Glutathione-S-Trfase_C_sf"/>
</dbReference>
<protein>
    <submittedName>
        <fullName evidence="1">Glutathione S-transferase family protein</fullName>
    </submittedName>
</protein>
<dbReference type="Pfam" id="PF13410">
    <property type="entry name" value="GST_C_2"/>
    <property type="match status" value="1"/>
</dbReference>
<comment type="caution">
    <text evidence="1">The sequence shown here is derived from an EMBL/GenBank/DDBJ whole genome shotgun (WGS) entry which is preliminary data.</text>
</comment>